<dbReference type="EMBL" id="JBHUDI010000009">
    <property type="protein sequence ID" value="MFD1564731.1"/>
    <property type="molecule type" value="Genomic_DNA"/>
</dbReference>
<dbReference type="PROSITE" id="PS50851">
    <property type="entry name" value="CHEW"/>
    <property type="match status" value="1"/>
</dbReference>
<feature type="compositionally biased region" description="Acidic residues" evidence="1">
    <location>
        <begin position="220"/>
        <end position="233"/>
    </location>
</feature>
<organism evidence="3 4">
    <name type="scientific">Haloarchaeobius amylolyticus</name>
    <dbReference type="NCBI Taxonomy" id="1198296"/>
    <lineage>
        <taxon>Archaea</taxon>
        <taxon>Methanobacteriati</taxon>
        <taxon>Methanobacteriota</taxon>
        <taxon>Stenosarchaea group</taxon>
        <taxon>Halobacteria</taxon>
        <taxon>Halobacteriales</taxon>
        <taxon>Halorubellaceae</taxon>
        <taxon>Haloarchaeobius</taxon>
    </lineage>
</organism>
<feature type="domain" description="CheW-like" evidence="2">
    <location>
        <begin position="33"/>
        <end position="181"/>
    </location>
</feature>
<evidence type="ECO:0000313" key="4">
    <source>
        <dbReference type="Proteomes" id="UP001597076"/>
    </source>
</evidence>
<proteinExistence type="predicted"/>
<dbReference type="SMART" id="SM00260">
    <property type="entry name" value="CheW"/>
    <property type="match status" value="1"/>
</dbReference>
<dbReference type="Pfam" id="PF01584">
    <property type="entry name" value="CheW"/>
    <property type="match status" value="1"/>
</dbReference>
<dbReference type="PANTHER" id="PTHR22617:SF23">
    <property type="entry name" value="CHEMOTAXIS PROTEIN CHEW"/>
    <property type="match status" value="1"/>
</dbReference>
<evidence type="ECO:0000259" key="2">
    <source>
        <dbReference type="PROSITE" id="PS50851"/>
    </source>
</evidence>
<keyword evidence="4" id="KW-1185">Reference proteome</keyword>
<dbReference type="PANTHER" id="PTHR22617">
    <property type="entry name" value="CHEMOTAXIS SENSOR HISTIDINE KINASE-RELATED"/>
    <property type="match status" value="1"/>
</dbReference>
<name>A0ABD6BJF6_9EURY</name>
<reference evidence="3 4" key="1">
    <citation type="journal article" date="2019" name="Int. J. Syst. Evol. Microbiol.">
        <title>The Global Catalogue of Microorganisms (GCM) 10K type strain sequencing project: providing services to taxonomists for standard genome sequencing and annotation.</title>
        <authorList>
            <consortium name="The Broad Institute Genomics Platform"/>
            <consortium name="The Broad Institute Genome Sequencing Center for Infectious Disease"/>
            <person name="Wu L."/>
            <person name="Ma J."/>
        </authorList>
    </citation>
    <scope>NUCLEOTIDE SEQUENCE [LARGE SCALE GENOMIC DNA]</scope>
    <source>
        <strain evidence="3 4">CGMCC 1.12230</strain>
    </source>
</reference>
<feature type="compositionally biased region" description="Basic and acidic residues" evidence="1">
    <location>
        <begin position="162"/>
        <end position="171"/>
    </location>
</feature>
<dbReference type="AlphaFoldDB" id="A0ABD6BJF6"/>
<sequence length="264" mass="28097">MAPDLSEKLLGIDIDDADRTRESDSANGDDEEFVQFVFVRVGDHQFALPVDVVRTVTEPPTEVTRVPRTPPAIEGLMDLRGEITAVIDPRIHFPTPETDSNRERLVVFDRPSDQQSAAIRVDDVLGVEVVPESNVIDDDGVADSPLSGDALEHPLVVALVTQEREREREQSVETTTAGVSAGGDTDDGAGVFGTGTDDAATLSSAGDASGGFGSSIGEPFEIESADDARDDPDTDGRSDEPQETVLEATALIDVERLLLASGQQ</sequence>
<protein>
    <submittedName>
        <fullName evidence="3">Chemotaxis protein CheW</fullName>
    </submittedName>
</protein>
<dbReference type="RefSeq" id="WP_390288526.1">
    <property type="nucleotide sequence ID" value="NZ_JBHUDI010000009.1"/>
</dbReference>
<dbReference type="InterPro" id="IPR002545">
    <property type="entry name" value="CheW-lke_dom"/>
</dbReference>
<evidence type="ECO:0000313" key="3">
    <source>
        <dbReference type="EMBL" id="MFD1564731.1"/>
    </source>
</evidence>
<dbReference type="InterPro" id="IPR039315">
    <property type="entry name" value="CheW"/>
</dbReference>
<gene>
    <name evidence="3" type="ORF">ACFR99_14410</name>
</gene>
<accession>A0ABD6BJF6</accession>
<dbReference type="SUPFAM" id="SSF50341">
    <property type="entry name" value="CheW-like"/>
    <property type="match status" value="1"/>
</dbReference>
<comment type="caution">
    <text evidence="3">The sequence shown here is derived from an EMBL/GenBank/DDBJ whole genome shotgun (WGS) entry which is preliminary data.</text>
</comment>
<feature type="region of interest" description="Disordered" evidence="1">
    <location>
        <begin position="162"/>
        <end position="249"/>
    </location>
</feature>
<evidence type="ECO:0000256" key="1">
    <source>
        <dbReference type="SAM" id="MobiDB-lite"/>
    </source>
</evidence>
<dbReference type="Gene3D" id="2.40.50.180">
    <property type="entry name" value="CheA-289, Domain 4"/>
    <property type="match status" value="1"/>
</dbReference>
<dbReference type="InterPro" id="IPR036061">
    <property type="entry name" value="CheW-like_dom_sf"/>
</dbReference>
<dbReference type="Proteomes" id="UP001597076">
    <property type="component" value="Unassembled WGS sequence"/>
</dbReference>